<accession>A0A5U3MSA4</accession>
<keyword evidence="1" id="KW-0808">Transferase</keyword>
<name>A0A5U3MSA4_SALER</name>
<protein>
    <submittedName>
        <fullName evidence="1">Glycosyltransferase family 2 protein</fullName>
    </submittedName>
</protein>
<dbReference type="AlphaFoldDB" id="A0A5U3MSA4"/>
<proteinExistence type="predicted"/>
<feature type="non-terminal residue" evidence="1">
    <location>
        <position position="1"/>
    </location>
</feature>
<dbReference type="Gene3D" id="3.90.550.60">
    <property type="match status" value="1"/>
</dbReference>
<dbReference type="SUPFAM" id="SSF53448">
    <property type="entry name" value="Nucleotide-diphospho-sugar transferases"/>
    <property type="match status" value="1"/>
</dbReference>
<sequence length="432" mass="50294">VTKTINRINKTLLTQSEFKDRFKLIVVNNGEAINHPSGNGIIVINNENLGGSGGFMRGLIEAGKINDVKHVIFMDDDGSCEIESICRTHAFLLMAKDKNTVVTGCMLFEDNPAIIHESGAIWHRDFLHYPDKHYLDAREIDSLDTFDNERKIGYGGWWFFAFNINAIEYYSFPFFVRGDDLLFGYMHKKHNIVTLNGVASWQMDFERKISVLNSYLNFRTVAVPALISKRKFAALLLSVFFVREVFLASFSCRYELARAMIMSYNDCLSGREFWEDNVDLLEIRKRINAITHNEKFNVEGIDIVNGCVDYPCSGKEKAIYKFFRCITLNGHLIPAFFLIKKPIVVDYRHYHPTKFSFRRITIYHLNIENGKLLKLTHSKMEFFKVIINGLFTAVKNFYRFKSAKKEMKNSLPYLTSKLFWYKKFNKKSEDKY</sequence>
<dbReference type="InterPro" id="IPR029044">
    <property type="entry name" value="Nucleotide-diphossugar_trans"/>
</dbReference>
<dbReference type="EMBL" id="AAGMCU010000034">
    <property type="protein sequence ID" value="EBP5529044.1"/>
    <property type="molecule type" value="Genomic_DNA"/>
</dbReference>
<organism evidence="1">
    <name type="scientific">Salmonella enterica</name>
    <name type="common">Salmonella choleraesuis</name>
    <dbReference type="NCBI Taxonomy" id="28901"/>
    <lineage>
        <taxon>Bacteria</taxon>
        <taxon>Pseudomonadati</taxon>
        <taxon>Pseudomonadota</taxon>
        <taxon>Gammaproteobacteria</taxon>
        <taxon>Enterobacterales</taxon>
        <taxon>Enterobacteriaceae</taxon>
        <taxon>Salmonella</taxon>
    </lineage>
</organism>
<dbReference type="GO" id="GO:0016740">
    <property type="term" value="F:transferase activity"/>
    <property type="evidence" value="ECO:0007669"/>
    <property type="project" value="UniProtKB-KW"/>
</dbReference>
<reference evidence="1" key="1">
    <citation type="submission" date="2018-07" db="EMBL/GenBank/DDBJ databases">
        <authorList>
            <consortium name="GenomeTrakr network: Whole genome sequencing for foodborne pathogen traceback"/>
        </authorList>
    </citation>
    <scope>NUCLEOTIDE SEQUENCE</scope>
    <source>
        <strain evidence="1">CFSAN028991</strain>
    </source>
</reference>
<evidence type="ECO:0000313" key="1">
    <source>
        <dbReference type="EMBL" id="EBP5529044.1"/>
    </source>
</evidence>
<comment type="caution">
    <text evidence="1">The sequence shown here is derived from an EMBL/GenBank/DDBJ whole genome shotgun (WGS) entry which is preliminary data.</text>
</comment>
<gene>
    <name evidence="1" type="ORF">YW38_21580</name>
</gene>